<dbReference type="NCBIfam" id="TIGR00174">
    <property type="entry name" value="miaA"/>
    <property type="match status" value="1"/>
</dbReference>
<dbReference type="SUPFAM" id="SSF52540">
    <property type="entry name" value="P-loop containing nucleoside triphosphate hydrolases"/>
    <property type="match status" value="2"/>
</dbReference>
<dbReference type="InterPro" id="IPR027417">
    <property type="entry name" value="P-loop_NTPase"/>
</dbReference>
<dbReference type="GO" id="GO:0005524">
    <property type="term" value="F:ATP binding"/>
    <property type="evidence" value="ECO:0007669"/>
    <property type="project" value="UniProtKB-UniRule"/>
</dbReference>
<evidence type="ECO:0000256" key="10">
    <source>
        <dbReference type="HAMAP-Rule" id="MF_00185"/>
    </source>
</evidence>
<keyword evidence="6 10" id="KW-0547">Nucleotide-binding</keyword>
<evidence type="ECO:0000256" key="9">
    <source>
        <dbReference type="ARBA" id="ARBA00049563"/>
    </source>
</evidence>
<dbReference type="EMBL" id="DVHB01000121">
    <property type="protein sequence ID" value="HIR40080.1"/>
    <property type="molecule type" value="Genomic_DNA"/>
</dbReference>
<evidence type="ECO:0000256" key="5">
    <source>
        <dbReference type="ARBA" id="ARBA00022694"/>
    </source>
</evidence>
<evidence type="ECO:0000313" key="15">
    <source>
        <dbReference type="Proteomes" id="UP000824179"/>
    </source>
</evidence>
<comment type="cofactor">
    <cofactor evidence="1 10">
        <name>Mg(2+)</name>
        <dbReference type="ChEBI" id="CHEBI:18420"/>
    </cofactor>
</comment>
<organism evidence="14 15">
    <name type="scientific">Candidatus Coproplasma stercoripullorum</name>
    <dbReference type="NCBI Taxonomy" id="2840751"/>
    <lineage>
        <taxon>Bacteria</taxon>
        <taxon>Bacillati</taxon>
        <taxon>Bacillota</taxon>
        <taxon>Clostridia</taxon>
        <taxon>Eubacteriales</taxon>
        <taxon>Candidatus Coproplasma</taxon>
    </lineage>
</organism>
<sequence>MGRVLVICGATATGKTALAAECAKLLESAVVSADSQLVYKGLNIGTAKPSDEEKLGIQHYMIDVAEPTCEYSVSDYKNSALPIVEKLLNDGKTPVICGGTGFYINSLLFDLSYGGVAADGAVRHKYEELAKERGREYVYDMLKSVDPDSAAKLQSNDLKRVIRALEIYEVGGRKKSEINDCMTPRYDYIAIAINYPREELYDRINKRVDMMFEAGLVEEVEGLLARGIDESCRCMQAIGYKEVVEGLKNGDLRSTMRDIIKQNTRRYAKRQITFFKKLPGLINLSPEQATAENVIKLLNKV</sequence>
<accession>A0A9D1DD06</accession>
<name>A0A9D1DD06_9FIRM</name>
<dbReference type="PANTHER" id="PTHR11088:SF60">
    <property type="entry name" value="TRNA DIMETHYLALLYLTRANSFERASE"/>
    <property type="match status" value="1"/>
</dbReference>
<gene>
    <name evidence="10 14" type="primary">miaA</name>
    <name evidence="14" type="ORF">IAB90_06855</name>
</gene>
<evidence type="ECO:0000256" key="3">
    <source>
        <dbReference type="ARBA" id="ARBA00005842"/>
    </source>
</evidence>
<feature type="site" description="Interaction with substrate tRNA" evidence="10">
    <location>
        <position position="123"/>
    </location>
</feature>
<dbReference type="AlphaFoldDB" id="A0A9D1DD06"/>
<evidence type="ECO:0000256" key="7">
    <source>
        <dbReference type="ARBA" id="ARBA00022840"/>
    </source>
</evidence>
<evidence type="ECO:0000256" key="8">
    <source>
        <dbReference type="ARBA" id="ARBA00022842"/>
    </source>
</evidence>
<dbReference type="Pfam" id="PF01715">
    <property type="entry name" value="IPPT"/>
    <property type="match status" value="1"/>
</dbReference>
<evidence type="ECO:0000256" key="1">
    <source>
        <dbReference type="ARBA" id="ARBA00001946"/>
    </source>
</evidence>
<feature type="site" description="Interaction with substrate tRNA" evidence="10">
    <location>
        <position position="100"/>
    </location>
</feature>
<comment type="catalytic activity">
    <reaction evidence="9 10 11">
        <text>adenosine(37) in tRNA + dimethylallyl diphosphate = N(6)-dimethylallyladenosine(37) in tRNA + diphosphate</text>
        <dbReference type="Rhea" id="RHEA:26482"/>
        <dbReference type="Rhea" id="RHEA-COMP:10162"/>
        <dbReference type="Rhea" id="RHEA-COMP:10375"/>
        <dbReference type="ChEBI" id="CHEBI:33019"/>
        <dbReference type="ChEBI" id="CHEBI:57623"/>
        <dbReference type="ChEBI" id="CHEBI:74411"/>
        <dbReference type="ChEBI" id="CHEBI:74415"/>
        <dbReference type="EC" id="2.5.1.75"/>
    </reaction>
</comment>
<dbReference type="Gene3D" id="3.40.50.300">
    <property type="entry name" value="P-loop containing nucleotide triphosphate hydrolases"/>
    <property type="match status" value="1"/>
</dbReference>
<feature type="region of interest" description="Interaction with substrate tRNA" evidence="10">
    <location>
        <begin position="34"/>
        <end position="37"/>
    </location>
</feature>
<evidence type="ECO:0000256" key="4">
    <source>
        <dbReference type="ARBA" id="ARBA00022679"/>
    </source>
</evidence>
<dbReference type="GO" id="GO:0006400">
    <property type="term" value="P:tRNA modification"/>
    <property type="evidence" value="ECO:0007669"/>
    <property type="project" value="TreeGrafter"/>
</dbReference>
<feature type="binding site" evidence="10">
    <location>
        <begin position="9"/>
        <end position="16"/>
    </location>
    <ligand>
        <name>ATP</name>
        <dbReference type="ChEBI" id="CHEBI:30616"/>
    </ligand>
</feature>
<feature type="binding site" evidence="10">
    <location>
        <begin position="11"/>
        <end position="16"/>
    </location>
    <ligand>
        <name>substrate</name>
    </ligand>
</feature>
<comment type="subunit">
    <text evidence="10">Monomer.</text>
</comment>
<reference evidence="14" key="2">
    <citation type="journal article" date="2021" name="PeerJ">
        <title>Extensive microbial diversity within the chicken gut microbiome revealed by metagenomics and culture.</title>
        <authorList>
            <person name="Gilroy R."/>
            <person name="Ravi A."/>
            <person name="Getino M."/>
            <person name="Pursley I."/>
            <person name="Horton D.L."/>
            <person name="Alikhan N.F."/>
            <person name="Baker D."/>
            <person name="Gharbi K."/>
            <person name="Hall N."/>
            <person name="Watson M."/>
            <person name="Adriaenssens E.M."/>
            <person name="Foster-Nyarko E."/>
            <person name="Jarju S."/>
            <person name="Secka A."/>
            <person name="Antonio M."/>
            <person name="Oren A."/>
            <person name="Chaudhuri R.R."/>
            <person name="La Ragione R."/>
            <person name="Hildebrand F."/>
            <person name="Pallen M.J."/>
        </authorList>
    </citation>
    <scope>NUCLEOTIDE SEQUENCE</scope>
    <source>
        <strain evidence="14">ChiW25-3613</strain>
    </source>
</reference>
<evidence type="ECO:0000256" key="11">
    <source>
        <dbReference type="RuleBase" id="RU003783"/>
    </source>
</evidence>
<evidence type="ECO:0000313" key="14">
    <source>
        <dbReference type="EMBL" id="HIR40080.1"/>
    </source>
</evidence>
<comment type="caution">
    <text evidence="14">The sequence shown here is derived from an EMBL/GenBank/DDBJ whole genome shotgun (WGS) entry which is preliminary data.</text>
</comment>
<reference evidence="14" key="1">
    <citation type="submission" date="2020-10" db="EMBL/GenBank/DDBJ databases">
        <authorList>
            <person name="Gilroy R."/>
        </authorList>
    </citation>
    <scope>NUCLEOTIDE SEQUENCE</scope>
    <source>
        <strain evidence="14">ChiW25-3613</strain>
    </source>
</reference>
<keyword evidence="5 10" id="KW-0819">tRNA processing</keyword>
<keyword evidence="4 10" id="KW-0808">Transferase</keyword>
<proteinExistence type="inferred from homology"/>
<comment type="similarity">
    <text evidence="3 10 13">Belongs to the IPP transferase family.</text>
</comment>
<dbReference type="PANTHER" id="PTHR11088">
    <property type="entry name" value="TRNA DIMETHYLALLYLTRANSFERASE"/>
    <property type="match status" value="1"/>
</dbReference>
<dbReference type="HAMAP" id="MF_00185">
    <property type="entry name" value="IPP_trans"/>
    <property type="match status" value="1"/>
</dbReference>
<comment type="function">
    <text evidence="2 10 12">Catalyzes the transfer of a dimethylallyl group onto the adenine at position 37 in tRNAs that read codons beginning with uridine, leading to the formation of N6-(dimethylallyl)adenosine (i(6)A).</text>
</comment>
<keyword evidence="7 10" id="KW-0067">ATP-binding</keyword>
<evidence type="ECO:0000256" key="12">
    <source>
        <dbReference type="RuleBase" id="RU003784"/>
    </source>
</evidence>
<dbReference type="GO" id="GO:0052381">
    <property type="term" value="F:tRNA dimethylallyltransferase activity"/>
    <property type="evidence" value="ECO:0007669"/>
    <property type="project" value="UniProtKB-UniRule"/>
</dbReference>
<dbReference type="EC" id="2.5.1.75" evidence="10"/>
<dbReference type="InterPro" id="IPR018022">
    <property type="entry name" value="IPT"/>
</dbReference>
<dbReference type="Gene3D" id="1.10.20.140">
    <property type="match status" value="1"/>
</dbReference>
<protein>
    <recommendedName>
        <fullName evidence="10">tRNA dimethylallyltransferase</fullName>
        <ecNumber evidence="10">2.5.1.75</ecNumber>
    </recommendedName>
    <alternativeName>
        <fullName evidence="10">Dimethylallyl diphosphate:tRNA dimethylallyltransferase</fullName>
        <shortName evidence="10">DMAPP:tRNA dimethylallyltransferase</shortName>
        <shortName evidence="10">DMATase</shortName>
    </alternativeName>
    <alternativeName>
        <fullName evidence="10">Isopentenyl-diphosphate:tRNA isopentenyltransferase</fullName>
        <shortName evidence="10">IPP transferase</shortName>
        <shortName evidence="10">IPPT</shortName>
        <shortName evidence="10">IPTase</shortName>
    </alternativeName>
</protein>
<evidence type="ECO:0000256" key="2">
    <source>
        <dbReference type="ARBA" id="ARBA00003213"/>
    </source>
</evidence>
<comment type="caution">
    <text evidence="10">Lacks conserved residue(s) required for the propagation of feature annotation.</text>
</comment>
<dbReference type="InterPro" id="IPR039657">
    <property type="entry name" value="Dimethylallyltransferase"/>
</dbReference>
<evidence type="ECO:0000256" key="6">
    <source>
        <dbReference type="ARBA" id="ARBA00022741"/>
    </source>
</evidence>
<evidence type="ECO:0000256" key="13">
    <source>
        <dbReference type="RuleBase" id="RU003785"/>
    </source>
</evidence>
<keyword evidence="8 10" id="KW-0460">Magnesium</keyword>
<dbReference type="Proteomes" id="UP000824179">
    <property type="component" value="Unassembled WGS sequence"/>
</dbReference>